<gene>
    <name evidence="1" type="ORF">BSAL_51655</name>
</gene>
<accession>A0A0S4KDT6</accession>
<protein>
    <submittedName>
        <fullName evidence="1">Uncharacterized protein</fullName>
    </submittedName>
</protein>
<dbReference type="EMBL" id="CYKH01000068">
    <property type="protein sequence ID" value="CUI11260.1"/>
    <property type="molecule type" value="Genomic_DNA"/>
</dbReference>
<evidence type="ECO:0000313" key="2">
    <source>
        <dbReference type="Proteomes" id="UP000051952"/>
    </source>
</evidence>
<reference evidence="2" key="1">
    <citation type="submission" date="2015-09" db="EMBL/GenBank/DDBJ databases">
        <authorList>
            <consortium name="Pathogen Informatics"/>
        </authorList>
    </citation>
    <scope>NUCLEOTIDE SEQUENCE [LARGE SCALE GENOMIC DNA]</scope>
    <source>
        <strain evidence="2">Lake Konstanz</strain>
    </source>
</reference>
<proteinExistence type="predicted"/>
<name>A0A0S4KDT6_BODSA</name>
<evidence type="ECO:0000313" key="1">
    <source>
        <dbReference type="EMBL" id="CUI11260.1"/>
    </source>
</evidence>
<dbReference type="Proteomes" id="UP000051952">
    <property type="component" value="Unassembled WGS sequence"/>
</dbReference>
<dbReference type="VEuPathDB" id="TriTrypDB:BSAL_51655"/>
<feature type="non-terminal residue" evidence="1">
    <location>
        <position position="1"/>
    </location>
</feature>
<sequence length="120" mass="12668">VTVICSSLPRLELLNLGRCVNITSFECGLVAPPPHNSAAGAAAVFDASLRVLNLSGLPSLLLPAASLPADSQWSPAEHLVVAPQRCCGGGLDASFPLLKELDLRGASQRCKNRNGRVRRR</sequence>
<dbReference type="AlphaFoldDB" id="A0A0S4KDT6"/>
<organism evidence="1 2">
    <name type="scientific">Bodo saltans</name>
    <name type="common">Flagellated protozoan</name>
    <dbReference type="NCBI Taxonomy" id="75058"/>
    <lineage>
        <taxon>Eukaryota</taxon>
        <taxon>Discoba</taxon>
        <taxon>Euglenozoa</taxon>
        <taxon>Kinetoplastea</taxon>
        <taxon>Metakinetoplastina</taxon>
        <taxon>Eubodonida</taxon>
        <taxon>Bodonidae</taxon>
        <taxon>Bodo</taxon>
    </lineage>
</organism>
<keyword evidence="2" id="KW-1185">Reference proteome</keyword>